<keyword evidence="2" id="KW-1185">Reference proteome</keyword>
<dbReference type="KEGG" id="chiz:HQ393_10050"/>
<accession>A0A7H9BJS4</accession>
<gene>
    <name evidence="1" type="ORF">HQ393_10050</name>
</gene>
<dbReference type="AlphaFoldDB" id="A0A7H9BJS4"/>
<evidence type="ECO:0000313" key="2">
    <source>
        <dbReference type="Proteomes" id="UP000509597"/>
    </source>
</evidence>
<name>A0A7H9BJS4_9NEIS</name>
<proteinExistence type="predicted"/>
<dbReference type="EMBL" id="CP058627">
    <property type="protein sequence ID" value="QLG88556.1"/>
    <property type="molecule type" value="Genomic_DNA"/>
</dbReference>
<sequence length="172" mass="19463">MGLFSGLNSVLVIRRVKNISGKVANEVQYFDEAKKAIFAMNLFGMLWEVHQINQNMTNSGILQVAETMVSHNEKLFDYDVLGAAPGLLVGAYLLGLHTNYEKFNFDLHTECTNISSFFGDIIRYIDSKKFADNLNVNLINDECKNLLSNIVEIHRILDLKYNSKTTPLRNGN</sequence>
<dbReference type="Proteomes" id="UP000509597">
    <property type="component" value="Chromosome"/>
</dbReference>
<organism evidence="1 2">
    <name type="scientific">Chitinibacter bivalviorum</name>
    <dbReference type="NCBI Taxonomy" id="2739434"/>
    <lineage>
        <taxon>Bacteria</taxon>
        <taxon>Pseudomonadati</taxon>
        <taxon>Pseudomonadota</taxon>
        <taxon>Betaproteobacteria</taxon>
        <taxon>Neisseriales</taxon>
        <taxon>Chitinibacteraceae</taxon>
        <taxon>Chitinibacter</taxon>
    </lineage>
</organism>
<protein>
    <submittedName>
        <fullName evidence="1">Uncharacterized protein</fullName>
    </submittedName>
</protein>
<reference evidence="1 2" key="1">
    <citation type="submission" date="2020-07" db="EMBL/GenBank/DDBJ databases">
        <title>Complete genome sequence of Chitinibacter sp. 2T18.</title>
        <authorList>
            <person name="Bae J.-W."/>
            <person name="Choi J.-W."/>
        </authorList>
    </citation>
    <scope>NUCLEOTIDE SEQUENCE [LARGE SCALE GENOMIC DNA]</scope>
    <source>
        <strain evidence="1 2">2T18</strain>
    </source>
</reference>
<dbReference type="RefSeq" id="WP_179355069.1">
    <property type="nucleotide sequence ID" value="NZ_CP058627.1"/>
</dbReference>
<evidence type="ECO:0000313" key="1">
    <source>
        <dbReference type="EMBL" id="QLG88556.1"/>
    </source>
</evidence>